<dbReference type="PROSITE" id="PS50026">
    <property type="entry name" value="EGF_3"/>
    <property type="match status" value="1"/>
</dbReference>
<keyword evidence="5" id="KW-0336">GPI-anchor</keyword>
<evidence type="ECO:0000256" key="17">
    <source>
        <dbReference type="SAM" id="SignalP"/>
    </source>
</evidence>
<evidence type="ECO:0000256" key="14">
    <source>
        <dbReference type="ARBA" id="ARBA00023292"/>
    </source>
</evidence>
<dbReference type="Pfam" id="PF24973">
    <property type="entry name" value="EGF_LMN_ATRN"/>
    <property type="match status" value="1"/>
</dbReference>
<comment type="subcellular location">
    <subcellularLocation>
        <location evidence="1">Cell membrane</location>
        <topology evidence="1">Lipid-anchor</topology>
        <topology evidence="1">GPI-anchor</topology>
        <orientation evidence="1">Extracellular side</orientation>
    </subcellularLocation>
</comment>
<evidence type="ECO:0000256" key="9">
    <source>
        <dbReference type="ARBA" id="ARBA00022902"/>
    </source>
</evidence>
<evidence type="ECO:0000256" key="5">
    <source>
        <dbReference type="ARBA" id="ARBA00022622"/>
    </source>
</evidence>
<dbReference type="CDD" id="cd00055">
    <property type="entry name" value="EGF_Lam"/>
    <property type="match status" value="3"/>
</dbReference>
<keyword evidence="6 17" id="KW-0732">Signal</keyword>
<dbReference type="Ensembl" id="ENSLCAT00010048392.1">
    <property type="protein sequence ID" value="ENSLCAP00010047231.1"/>
    <property type="gene ID" value="ENSLCAG00010021920.1"/>
</dbReference>
<evidence type="ECO:0000256" key="10">
    <source>
        <dbReference type="ARBA" id="ARBA00023136"/>
    </source>
</evidence>
<evidence type="ECO:0000313" key="20">
    <source>
        <dbReference type="Ensembl" id="ENSLCAP00010047231.1"/>
    </source>
</evidence>
<evidence type="ECO:0000313" key="21">
    <source>
        <dbReference type="Proteomes" id="UP000314980"/>
    </source>
</evidence>
<keyword evidence="10" id="KW-0472">Membrane</keyword>
<dbReference type="FunFam" id="2.60.120.260:FF:000005">
    <property type="entry name" value="Netrin G1"/>
    <property type="match status" value="1"/>
</dbReference>
<evidence type="ECO:0000256" key="13">
    <source>
        <dbReference type="ARBA" id="ARBA00023288"/>
    </source>
</evidence>
<dbReference type="PROSITE" id="PS01248">
    <property type="entry name" value="EGF_LAM_1"/>
    <property type="match status" value="1"/>
</dbReference>
<reference evidence="20" key="3">
    <citation type="submission" date="2025-09" db="UniProtKB">
        <authorList>
            <consortium name="Ensembl"/>
        </authorList>
    </citation>
    <scope>IDENTIFICATION</scope>
</reference>
<evidence type="ECO:0000256" key="3">
    <source>
        <dbReference type="ARBA" id="ARBA00022475"/>
    </source>
</evidence>
<evidence type="ECO:0000256" key="16">
    <source>
        <dbReference type="PROSITE-ProRule" id="PRU00076"/>
    </source>
</evidence>
<keyword evidence="14" id="KW-0424">Laminin EGF-like domain</keyword>
<dbReference type="PROSITE" id="PS51117">
    <property type="entry name" value="LAMININ_NTER"/>
    <property type="match status" value="1"/>
</dbReference>
<dbReference type="GeneTree" id="ENSGT00940000153601"/>
<dbReference type="GO" id="GO:0009887">
    <property type="term" value="P:animal organ morphogenesis"/>
    <property type="evidence" value="ECO:0007669"/>
    <property type="project" value="TreeGrafter"/>
</dbReference>
<dbReference type="FunFam" id="2.10.25.10:FF:000180">
    <property type="entry name" value="Netrin G2"/>
    <property type="match status" value="1"/>
</dbReference>
<evidence type="ECO:0000256" key="1">
    <source>
        <dbReference type="ARBA" id="ARBA00004471"/>
    </source>
</evidence>
<dbReference type="PANTHER" id="PTHR10574">
    <property type="entry name" value="NETRIN/LAMININ-RELATED"/>
    <property type="match status" value="1"/>
</dbReference>
<feature type="domain" description="Laminin N-terminal" evidence="19">
    <location>
        <begin position="40"/>
        <end position="332"/>
    </location>
</feature>
<feature type="chain" id="PRO_5021383504" evidence="17">
    <location>
        <begin position="19"/>
        <end position="499"/>
    </location>
</feature>
<evidence type="ECO:0000256" key="2">
    <source>
        <dbReference type="ARBA" id="ARBA00022473"/>
    </source>
</evidence>
<dbReference type="GO" id="GO:0005886">
    <property type="term" value="C:plasma membrane"/>
    <property type="evidence" value="ECO:0007669"/>
    <property type="project" value="UniProtKB-SubCell"/>
</dbReference>
<keyword evidence="13" id="KW-0449">Lipoprotein</keyword>
<dbReference type="GO" id="GO:0007409">
    <property type="term" value="P:axonogenesis"/>
    <property type="evidence" value="ECO:0007669"/>
    <property type="project" value="TreeGrafter"/>
</dbReference>
<reference evidence="20" key="2">
    <citation type="submission" date="2025-08" db="UniProtKB">
        <authorList>
            <consortium name="Ensembl"/>
        </authorList>
    </citation>
    <scope>IDENTIFICATION</scope>
</reference>
<sequence length="499" mass="55545">MPLPLLFLIVLLPALGRTQTGDQFGMCRSLRGSEAGPGWEFYACQPPPANMKEVMQIRVDPPGITCGNPPERFCTLENPYLCSDECDASSPDLSHPPQLMGDRERGGLITYWQTVTWSRFPEPLLANITLSWNKSLEVVDDITVTFEYGRPTSMVLEKSMDEGVTWQPYQYYADDCLEAFGMSPKRVSDLAPSNLTRVICTEQYSRWEEKVVVFEVRARFGVFAGPKLINMDALYTRMETMKGLRDFFTFTNLRGCDCNLHAAQCVLRDATLQCECDHNTMGQDCQRCSRGFKSRSWRPGSYLPLPKGTANTCTYIMLHVCVSVSDCECNGHSNRCSYIDFINVVTCVSCKHNTRGQNCQYCRLGYYRNASLSLDDENVCVECGCDANLSASPHCSDSGVCQCKDGATGRRCDSCLPGYTWREGGSMNICDKERLICQNGGTCVDFQRCVCPDSFTGLFCEQSVCLKKGGCLDDAAGSSSHLTSHLYLLTLGLITSTFC</sequence>
<keyword evidence="12" id="KW-0325">Glycoprotein</keyword>
<evidence type="ECO:0000259" key="18">
    <source>
        <dbReference type="PROSITE" id="PS50026"/>
    </source>
</evidence>
<keyword evidence="21" id="KW-1185">Reference proteome</keyword>
<evidence type="ECO:0000256" key="8">
    <source>
        <dbReference type="ARBA" id="ARBA00022782"/>
    </source>
</evidence>
<comment type="function">
    <text evidence="15">Involved in controlling patterning and neuronal circuit formation at the laminar, cellular, subcellular and synaptic levels. Promotes neurite outgrowth of both axons and dendrites.</text>
</comment>
<reference evidence="21" key="1">
    <citation type="submission" date="2015-09" db="EMBL/GenBank/DDBJ databases">
        <authorList>
            <person name="Sai Rama Sridatta P."/>
        </authorList>
    </citation>
    <scope>NUCLEOTIDE SEQUENCE [LARGE SCALE GENOMIC DNA]</scope>
</reference>
<dbReference type="Gene3D" id="2.10.25.10">
    <property type="entry name" value="Laminin"/>
    <property type="match status" value="4"/>
</dbReference>
<dbReference type="SMART" id="SM00136">
    <property type="entry name" value="LamNT"/>
    <property type="match status" value="1"/>
</dbReference>
<evidence type="ECO:0000256" key="15">
    <source>
        <dbReference type="ARBA" id="ARBA00055052"/>
    </source>
</evidence>
<evidence type="ECO:0000256" key="11">
    <source>
        <dbReference type="ARBA" id="ARBA00023157"/>
    </source>
</evidence>
<dbReference type="CDD" id="cd00054">
    <property type="entry name" value="EGF_CA"/>
    <property type="match status" value="1"/>
</dbReference>
<dbReference type="InterPro" id="IPR002049">
    <property type="entry name" value="LE_dom"/>
</dbReference>
<keyword evidence="11 16" id="KW-1015">Disulfide bond</keyword>
<dbReference type="AlphaFoldDB" id="A0A4W6F9M6"/>
<evidence type="ECO:0000256" key="12">
    <source>
        <dbReference type="ARBA" id="ARBA00023180"/>
    </source>
</evidence>
<dbReference type="PROSITE" id="PS00022">
    <property type="entry name" value="EGF_1"/>
    <property type="match status" value="1"/>
</dbReference>
<name>A0A4W6F9M6_LATCA</name>
<feature type="signal peptide" evidence="17">
    <location>
        <begin position="1"/>
        <end position="18"/>
    </location>
</feature>
<dbReference type="InterPro" id="IPR056863">
    <property type="entry name" value="LMN_ATRN_NET-like_EGF"/>
</dbReference>
<dbReference type="InterPro" id="IPR000742">
    <property type="entry name" value="EGF"/>
</dbReference>
<dbReference type="Gene3D" id="2.60.120.260">
    <property type="entry name" value="Galactose-binding domain-like"/>
    <property type="match status" value="1"/>
</dbReference>
<dbReference type="Pfam" id="PF00055">
    <property type="entry name" value="Laminin_N"/>
    <property type="match status" value="1"/>
</dbReference>
<dbReference type="FunFam" id="2.10.25.10:FF:001161">
    <property type="entry name" value="Netrin-G2"/>
    <property type="match status" value="1"/>
</dbReference>
<evidence type="ECO:0000256" key="4">
    <source>
        <dbReference type="ARBA" id="ARBA00022536"/>
    </source>
</evidence>
<gene>
    <name evidence="20" type="primary">NTNG2</name>
</gene>
<dbReference type="SUPFAM" id="SSF57196">
    <property type="entry name" value="EGF/Laminin"/>
    <property type="match status" value="3"/>
</dbReference>
<evidence type="ECO:0000256" key="7">
    <source>
        <dbReference type="ARBA" id="ARBA00022737"/>
    </source>
</evidence>
<dbReference type="SMART" id="SM00181">
    <property type="entry name" value="EGF"/>
    <property type="match status" value="3"/>
</dbReference>
<keyword evidence="4 16" id="KW-0245">EGF-like domain</keyword>
<dbReference type="Proteomes" id="UP000314980">
    <property type="component" value="Unassembled WGS sequence"/>
</dbReference>
<dbReference type="PANTHER" id="PTHR10574:SF27">
    <property type="entry name" value="NETRIN-G2"/>
    <property type="match status" value="1"/>
</dbReference>
<feature type="domain" description="EGF-like" evidence="18">
    <location>
        <begin position="426"/>
        <end position="461"/>
    </location>
</feature>
<keyword evidence="8" id="KW-0221">Differentiation</keyword>
<proteinExistence type="predicted"/>
<dbReference type="FunFam" id="2.10.25.10:FF:000112">
    <property type="entry name" value="Netrin G1"/>
    <property type="match status" value="1"/>
</dbReference>
<accession>A0A4W6F9M6</accession>
<evidence type="ECO:0000256" key="6">
    <source>
        <dbReference type="ARBA" id="ARBA00022729"/>
    </source>
</evidence>
<protein>
    <submittedName>
        <fullName evidence="20">Netrin G2</fullName>
    </submittedName>
</protein>
<dbReference type="InterPro" id="IPR050440">
    <property type="entry name" value="Laminin/Netrin_ECM"/>
</dbReference>
<dbReference type="Pfam" id="PF00053">
    <property type="entry name" value="EGF_laminin"/>
    <property type="match status" value="2"/>
</dbReference>
<dbReference type="InterPro" id="IPR008211">
    <property type="entry name" value="Laminin_N"/>
</dbReference>
<keyword evidence="9" id="KW-0524">Neurogenesis</keyword>
<dbReference type="SMART" id="SM00180">
    <property type="entry name" value="EGF_Lam"/>
    <property type="match status" value="3"/>
</dbReference>
<keyword evidence="2" id="KW-0217">Developmental protein</keyword>
<evidence type="ECO:0000259" key="19">
    <source>
        <dbReference type="PROSITE" id="PS51117"/>
    </source>
</evidence>
<keyword evidence="7" id="KW-0677">Repeat</keyword>
<keyword evidence="3" id="KW-1003">Cell membrane</keyword>
<dbReference type="GO" id="GO:0098552">
    <property type="term" value="C:side of membrane"/>
    <property type="evidence" value="ECO:0007669"/>
    <property type="project" value="UniProtKB-KW"/>
</dbReference>
<dbReference type="InterPro" id="IPR013111">
    <property type="entry name" value="EGF_extracell"/>
</dbReference>
<dbReference type="Pfam" id="PF07974">
    <property type="entry name" value="EGF_2"/>
    <property type="match status" value="1"/>
</dbReference>
<dbReference type="GO" id="GO:0009888">
    <property type="term" value="P:tissue development"/>
    <property type="evidence" value="ECO:0007669"/>
    <property type="project" value="TreeGrafter"/>
</dbReference>
<comment type="caution">
    <text evidence="16">Lacks conserved residue(s) required for the propagation of feature annotation.</text>
</comment>
<feature type="disulfide bond" evidence="16">
    <location>
        <begin position="451"/>
        <end position="460"/>
    </location>
</feature>
<organism evidence="20 21">
    <name type="scientific">Lates calcarifer</name>
    <name type="common">Barramundi</name>
    <name type="synonym">Holocentrus calcarifer</name>
    <dbReference type="NCBI Taxonomy" id="8187"/>
    <lineage>
        <taxon>Eukaryota</taxon>
        <taxon>Metazoa</taxon>
        <taxon>Chordata</taxon>
        <taxon>Craniata</taxon>
        <taxon>Vertebrata</taxon>
        <taxon>Euteleostomi</taxon>
        <taxon>Actinopterygii</taxon>
        <taxon>Neopterygii</taxon>
        <taxon>Teleostei</taxon>
        <taxon>Neoteleostei</taxon>
        <taxon>Acanthomorphata</taxon>
        <taxon>Carangaria</taxon>
        <taxon>Carangaria incertae sedis</taxon>
        <taxon>Centropomidae</taxon>
        <taxon>Lates</taxon>
    </lineage>
</organism>